<reference evidence="5 6" key="1">
    <citation type="submission" date="2024-05" db="EMBL/GenBank/DDBJ databases">
        <authorList>
            <person name="Zhao H."/>
            <person name="Xu Y."/>
            <person name="Lin S."/>
            <person name="Spain J.C."/>
            <person name="Zhou N.-Y."/>
        </authorList>
    </citation>
    <scope>NUCLEOTIDE SEQUENCE [LARGE SCALE GENOMIC DNA]</scope>
    <source>
        <strain evidence="5 6">NEAU-NG30</strain>
    </source>
</reference>
<organism evidence="5 6">
    <name type="scientific">Amycolatopsis melonis</name>
    <dbReference type="NCBI Taxonomy" id="3156488"/>
    <lineage>
        <taxon>Bacteria</taxon>
        <taxon>Bacillati</taxon>
        <taxon>Actinomycetota</taxon>
        <taxon>Actinomycetes</taxon>
        <taxon>Pseudonocardiales</taxon>
        <taxon>Pseudonocardiaceae</taxon>
        <taxon>Amycolatopsis</taxon>
    </lineage>
</organism>
<dbReference type="PROSITE" id="PS00678">
    <property type="entry name" value="WD_REPEATS_1"/>
    <property type="match status" value="2"/>
</dbReference>
<dbReference type="Gene3D" id="3.40.50.300">
    <property type="entry name" value="P-loop containing nucleotide triphosphate hydrolases"/>
    <property type="match status" value="1"/>
</dbReference>
<dbReference type="PANTHER" id="PTHR19879">
    <property type="entry name" value="TRANSCRIPTION INITIATION FACTOR TFIID"/>
    <property type="match status" value="1"/>
</dbReference>
<feature type="repeat" description="WD" evidence="3">
    <location>
        <begin position="1067"/>
        <end position="1108"/>
    </location>
</feature>
<comment type="caution">
    <text evidence="5">The sequence shown here is derived from an EMBL/GenBank/DDBJ whole genome shotgun (WGS) entry which is preliminary data.</text>
</comment>
<dbReference type="SUPFAM" id="SSF50969">
    <property type="entry name" value="YVTN repeat-like/Quinoprotein amine dehydrogenase"/>
    <property type="match status" value="1"/>
</dbReference>
<gene>
    <name evidence="5" type="ORF">ABJI51_35560</name>
</gene>
<dbReference type="Pfam" id="PF00400">
    <property type="entry name" value="WD40"/>
    <property type="match status" value="6"/>
</dbReference>
<dbReference type="InterPro" id="IPR011044">
    <property type="entry name" value="Quino_amine_DH_bsu"/>
</dbReference>
<evidence type="ECO:0000256" key="1">
    <source>
        <dbReference type="ARBA" id="ARBA00022574"/>
    </source>
</evidence>
<keyword evidence="1 3" id="KW-0853">WD repeat</keyword>
<dbReference type="InterPro" id="IPR015943">
    <property type="entry name" value="WD40/YVTN_repeat-like_dom_sf"/>
</dbReference>
<keyword evidence="2" id="KW-0677">Repeat</keyword>
<keyword evidence="6" id="KW-1185">Reference proteome</keyword>
<feature type="domain" description="Novel STAND NTPase 1" evidence="4">
    <location>
        <begin position="101"/>
        <end position="442"/>
    </location>
</feature>
<sequence>MARREGPLGPGDERVVEFAAGLRQLRAEAGGPTYRTLAARAGYSAAALSEAAGGRKLPGLALTTAYVRACGGDTEKWETRWREVSAQLAADSTPGPEAETPYLGLAAFQRSDAERFFGREKLVAELTAKLRERRFVGVFGASGSGKSSLLRAGLAGPGPAVVRTPGEHPLTQCADALAGTGRLLIVDQFEEVFTLCTDDAERASFIGALLDRAADAHGSQVVIGVRADFYGHCGQHAGLVDALRDAQVLVGPMTADELRAAIVEPAVRHGCQVESALVTTLVADAAGRPAALPLVSHALLETWRRRQGITLTLAGYEAAGGIRNAIAHTAESVYGSLGPEQQAKVRQIFLRLTAPGEGTEDTKRRLPRRELDDDPATAEVLERLAAARLLSLDHDGAEIAHEALIRSWPRLQDWLAEDREGHRLHRRLAEATDLWEALDRDPGSLYRGTRLGLATEWAARSPGALTAREQAFLDAGRAQEAAEAEAGRRRTRRLRQLAALLGVLLVLAGVATGYAVHATRTATEQRNVALARKAVGDAADLRQTNPALSVQLSLAAYRLAPLPETRDSVLGALATPFATRIATAGPPGYDGSVVLAGNLLVAPSGSSTVQLFDIADARHPQLLATLPESAKAHFPMALGGGVLATAVDGYTFRLWDVRDPRRPVPRGLVRGHTDAVFSAQVSRDGRLLVTAGKDDTTRLTDISDPAAPKLLARFTGSGPLQYEKATLSPDGGTLAVSNDRDTQLWDVRDPVHPARLSVVGGHTDLVNAAAFSPDGRTLATTGWDHRVGLWDITDPRTPRPLAVLPDNGIVWTAVFSPDGRTLVVVGDEPGARVWDVSVPAAARQLTQLGGHTNAGVWAGYTADGRTLVTASGDGSARLYDAPALELTTRTVTPVGFTPDGRTFVAQGADDVQLWSFGAAPRLLGRIAGLPGQVTATALSRDGRSLAVAVLTGTSTAVAEGLLQRWDISDPQHPRQVASAAARKTYSLAFSPDGRVLATGYDDGPMALWDAVRLTAPVTLPSPYVGTVWSIRFTPDGRTLAYSQRSVPSAVFLWDVTDRARPDRIATLDVGTGSAGTLALSPDGRTLAAGTSDRTVHRWDVTDPAHAVALPPLTGHTDDVGLVVFDPSGTRMVTAGSDRTARLWDVTDPKNPVQTAQLAPATPGTTGLFAPDGHTAVLPGIQLWETRPDLAAAEICRLAAPKITAAEWERYFPELPYTAPCP</sequence>
<feature type="repeat" description="WD" evidence="3">
    <location>
        <begin position="848"/>
        <end position="889"/>
    </location>
</feature>
<dbReference type="EMBL" id="JBDZYD010000015">
    <property type="protein sequence ID" value="MEQ0564425.1"/>
    <property type="molecule type" value="Genomic_DNA"/>
</dbReference>
<dbReference type="InterPro" id="IPR001680">
    <property type="entry name" value="WD40_rpt"/>
</dbReference>
<dbReference type="SMART" id="SM00320">
    <property type="entry name" value="WD40"/>
    <property type="match status" value="9"/>
</dbReference>
<dbReference type="PANTHER" id="PTHR19879:SF9">
    <property type="entry name" value="TRANSCRIPTION INITIATION FACTOR TFIID SUBUNIT 5"/>
    <property type="match status" value="1"/>
</dbReference>
<dbReference type="InterPro" id="IPR049052">
    <property type="entry name" value="nSTAND1"/>
</dbReference>
<dbReference type="CDD" id="cd00200">
    <property type="entry name" value="WD40"/>
    <property type="match status" value="1"/>
</dbReference>
<proteinExistence type="predicted"/>
<evidence type="ECO:0000256" key="2">
    <source>
        <dbReference type="ARBA" id="ARBA00022737"/>
    </source>
</evidence>
<feature type="repeat" description="WD" evidence="3">
    <location>
        <begin position="977"/>
        <end position="1009"/>
    </location>
</feature>
<evidence type="ECO:0000313" key="5">
    <source>
        <dbReference type="EMBL" id="MEQ0564425.1"/>
    </source>
</evidence>
<accession>A0ABV0LQ74</accession>
<evidence type="ECO:0000259" key="4">
    <source>
        <dbReference type="Pfam" id="PF20703"/>
    </source>
</evidence>
<dbReference type="PROSITE" id="PS50082">
    <property type="entry name" value="WD_REPEATS_2"/>
    <property type="match status" value="6"/>
</dbReference>
<dbReference type="RefSeq" id="WP_348955484.1">
    <property type="nucleotide sequence ID" value="NZ_JBDZYD010000015.1"/>
</dbReference>
<feature type="repeat" description="WD" evidence="3">
    <location>
        <begin position="759"/>
        <end position="800"/>
    </location>
</feature>
<evidence type="ECO:0000313" key="6">
    <source>
        <dbReference type="Proteomes" id="UP001440984"/>
    </source>
</evidence>
<dbReference type="InterPro" id="IPR036322">
    <property type="entry name" value="WD40_repeat_dom_sf"/>
</dbReference>
<evidence type="ECO:0000256" key="3">
    <source>
        <dbReference type="PROSITE-ProRule" id="PRU00221"/>
    </source>
</evidence>
<dbReference type="Proteomes" id="UP001440984">
    <property type="component" value="Unassembled WGS sequence"/>
</dbReference>
<dbReference type="InterPro" id="IPR019775">
    <property type="entry name" value="WD40_repeat_CS"/>
</dbReference>
<dbReference type="SUPFAM" id="SSF52540">
    <property type="entry name" value="P-loop containing nucleoside triphosphate hydrolases"/>
    <property type="match status" value="1"/>
</dbReference>
<name>A0ABV0LQ74_9PSEU</name>
<dbReference type="InterPro" id="IPR027417">
    <property type="entry name" value="P-loop_NTPase"/>
</dbReference>
<dbReference type="Gene3D" id="2.130.10.10">
    <property type="entry name" value="YVTN repeat-like/Quinoprotein amine dehydrogenase"/>
    <property type="match status" value="3"/>
</dbReference>
<feature type="repeat" description="WD" evidence="3">
    <location>
        <begin position="669"/>
        <end position="710"/>
    </location>
</feature>
<dbReference type="Pfam" id="PF20703">
    <property type="entry name" value="nSTAND1"/>
    <property type="match status" value="1"/>
</dbReference>
<dbReference type="SUPFAM" id="SSF50978">
    <property type="entry name" value="WD40 repeat-like"/>
    <property type="match status" value="2"/>
</dbReference>
<dbReference type="PROSITE" id="PS50294">
    <property type="entry name" value="WD_REPEATS_REGION"/>
    <property type="match status" value="4"/>
</dbReference>
<protein>
    <recommendedName>
        <fullName evidence="4">Novel STAND NTPase 1 domain-containing protein</fullName>
    </recommendedName>
</protein>
<feature type="repeat" description="WD" evidence="3">
    <location>
        <begin position="1112"/>
        <end position="1153"/>
    </location>
</feature>